<dbReference type="Proteomes" id="UP000186132">
    <property type="component" value="Unassembled WGS sequence"/>
</dbReference>
<dbReference type="Pfam" id="PF07394">
    <property type="entry name" value="DUF1501"/>
    <property type="match status" value="1"/>
</dbReference>
<dbReference type="PANTHER" id="PTHR43737:SF1">
    <property type="entry name" value="DUF1501 DOMAIN-CONTAINING PROTEIN"/>
    <property type="match status" value="1"/>
</dbReference>
<proteinExistence type="predicted"/>
<evidence type="ECO:0000313" key="1">
    <source>
        <dbReference type="EMBL" id="SHH54375.1"/>
    </source>
</evidence>
<dbReference type="InterPro" id="IPR006311">
    <property type="entry name" value="TAT_signal"/>
</dbReference>
<gene>
    <name evidence="1" type="ORF">SAMN05443575_4041</name>
</gene>
<keyword evidence="2" id="KW-1185">Reference proteome</keyword>
<dbReference type="PROSITE" id="PS51318">
    <property type="entry name" value="TAT"/>
    <property type="match status" value="1"/>
</dbReference>
<dbReference type="PANTHER" id="PTHR43737">
    <property type="entry name" value="BLL7424 PROTEIN"/>
    <property type="match status" value="1"/>
</dbReference>
<dbReference type="AlphaFoldDB" id="A0A1M5TU79"/>
<dbReference type="STRING" id="1206085.SAMN05443575_4041"/>
<dbReference type="RefSeq" id="WP_073392248.1">
    <property type="nucleotide sequence ID" value="NZ_FQVU01000007.1"/>
</dbReference>
<sequence>MHTENAFESTIRAHADRVGAQLCAQDDAWGTGGWTRRRFLAGVGMAGVAAMGTQLATTRAAYAATPSTSDRTLIVIFMRGAADGLRIVQPNTADLGLDYLKQVRSGLTLGDANLVGLSGGWGLNAKLKPLYDQLWATGELAFVPGCSQGGISRSHFQAQQWLEKGGSDTSSTGWLERTLEALGPGTTFRAVAEGSARPVALAGAEPSLTMNAIGDFKFPGGDSLAPTAQQALLSLYRGVGGPLGADVPTTISALSTADTIRAQAATSVTYPSGSFGTQLKNLAQILRAEVGMQVATVDVGGWDTHTDEVGDLDNNLDYTARTLKAFMDDLGVERRKRVTVAVMTEFGRRVAMNASGGTDHGHGSLMWLLGGGLAGSGVYGKWTPLAANTLDSGDVPGVNNPFDVLGELVQKRLNVGSLSDVFVGYQPNQLGVATAG</sequence>
<name>A0A1M5TU79_9ACTN</name>
<evidence type="ECO:0000313" key="2">
    <source>
        <dbReference type="Proteomes" id="UP000186132"/>
    </source>
</evidence>
<dbReference type="InterPro" id="IPR010869">
    <property type="entry name" value="DUF1501"/>
</dbReference>
<dbReference type="EMBL" id="FQVU01000007">
    <property type="protein sequence ID" value="SHH54375.1"/>
    <property type="molecule type" value="Genomic_DNA"/>
</dbReference>
<dbReference type="OrthoDB" id="9779968at2"/>
<reference evidence="1 2" key="1">
    <citation type="submission" date="2016-11" db="EMBL/GenBank/DDBJ databases">
        <authorList>
            <person name="Jaros S."/>
            <person name="Januszkiewicz K."/>
            <person name="Wedrychowicz H."/>
        </authorList>
    </citation>
    <scope>NUCLEOTIDE SEQUENCE [LARGE SCALE GENOMIC DNA]</scope>
    <source>
        <strain evidence="1 2">DSM 45627</strain>
    </source>
</reference>
<accession>A0A1M5TU79</accession>
<organism evidence="1 2">
    <name type="scientific">Jatrophihabitans endophyticus</name>
    <dbReference type="NCBI Taxonomy" id="1206085"/>
    <lineage>
        <taxon>Bacteria</taxon>
        <taxon>Bacillati</taxon>
        <taxon>Actinomycetota</taxon>
        <taxon>Actinomycetes</taxon>
        <taxon>Jatrophihabitantales</taxon>
        <taxon>Jatrophihabitantaceae</taxon>
        <taxon>Jatrophihabitans</taxon>
    </lineage>
</organism>
<protein>
    <submittedName>
        <fullName evidence="1">Uncharacterized conserved protein, DUF1501 family</fullName>
    </submittedName>
</protein>